<sequence>MSQFVEKCESVSGLGPRRVENDNFRPVIEVSGDRTILLRQGTNFDPRDPDSGKFRPWVESELFDIVTLVALNGVNQESGDGFVGTGLE</sequence>
<dbReference type="Proteomes" id="UP001157161">
    <property type="component" value="Unassembled WGS sequence"/>
</dbReference>
<protein>
    <submittedName>
        <fullName evidence="1">Uncharacterized protein</fullName>
    </submittedName>
</protein>
<organism evidence="1 2">
    <name type="scientific">Litorihabitans aurantiacus</name>
    <dbReference type="NCBI Taxonomy" id="1930061"/>
    <lineage>
        <taxon>Bacteria</taxon>
        <taxon>Bacillati</taxon>
        <taxon>Actinomycetota</taxon>
        <taxon>Actinomycetes</taxon>
        <taxon>Micrococcales</taxon>
        <taxon>Beutenbergiaceae</taxon>
        <taxon>Litorihabitans</taxon>
    </lineage>
</organism>
<reference evidence="1" key="1">
    <citation type="journal article" date="2014" name="Int. J. Syst. Evol. Microbiol.">
        <title>Complete genome sequence of Corynebacterium casei LMG S-19264T (=DSM 44701T), isolated from a smear-ripened cheese.</title>
        <authorList>
            <consortium name="US DOE Joint Genome Institute (JGI-PGF)"/>
            <person name="Walter F."/>
            <person name="Albersmeier A."/>
            <person name="Kalinowski J."/>
            <person name="Ruckert C."/>
        </authorList>
    </citation>
    <scope>NUCLEOTIDE SEQUENCE</scope>
    <source>
        <strain evidence="1">NBRC 112290</strain>
    </source>
</reference>
<evidence type="ECO:0000313" key="1">
    <source>
        <dbReference type="EMBL" id="GMA33194.1"/>
    </source>
</evidence>
<reference evidence="1" key="2">
    <citation type="submission" date="2023-02" db="EMBL/GenBank/DDBJ databases">
        <authorList>
            <person name="Sun Q."/>
            <person name="Mori K."/>
        </authorList>
    </citation>
    <scope>NUCLEOTIDE SEQUENCE</scope>
    <source>
        <strain evidence="1">NBRC 112290</strain>
    </source>
</reference>
<dbReference type="AlphaFoldDB" id="A0AA37XHG0"/>
<accession>A0AA37XHG0</accession>
<gene>
    <name evidence="1" type="ORF">GCM10025875_31860</name>
</gene>
<comment type="caution">
    <text evidence="1">The sequence shown here is derived from an EMBL/GenBank/DDBJ whole genome shotgun (WGS) entry which is preliminary data.</text>
</comment>
<keyword evidence="2" id="KW-1185">Reference proteome</keyword>
<dbReference type="EMBL" id="BSUM01000001">
    <property type="protein sequence ID" value="GMA33194.1"/>
    <property type="molecule type" value="Genomic_DNA"/>
</dbReference>
<proteinExistence type="predicted"/>
<evidence type="ECO:0000313" key="2">
    <source>
        <dbReference type="Proteomes" id="UP001157161"/>
    </source>
</evidence>
<name>A0AA37XHG0_9MICO</name>